<dbReference type="GO" id="GO:0090071">
    <property type="term" value="P:negative regulation of ribosome biogenesis"/>
    <property type="evidence" value="ECO:0007669"/>
    <property type="project" value="TreeGrafter"/>
</dbReference>
<dbReference type="InterPro" id="IPR043519">
    <property type="entry name" value="NT_sf"/>
</dbReference>
<gene>
    <name evidence="2" type="ORF">MNB_SUP05-12-1055</name>
    <name evidence="3" type="ORF">MNB_SUP05-7-1222</name>
</gene>
<name>A0A1W1DW00_9ZZZZ</name>
<proteinExistence type="inferred from homology"/>
<dbReference type="NCBIfam" id="TIGR00090">
    <property type="entry name" value="rsfS_iojap_ybeB"/>
    <property type="match status" value="1"/>
</dbReference>
<evidence type="ECO:0000313" key="2">
    <source>
        <dbReference type="EMBL" id="SFV79766.1"/>
    </source>
</evidence>
<comment type="similarity">
    <text evidence="1">Belongs to the Iojap/RsfS family.</text>
</comment>
<organism evidence="3">
    <name type="scientific">hydrothermal vent metagenome</name>
    <dbReference type="NCBI Taxonomy" id="652676"/>
    <lineage>
        <taxon>unclassified sequences</taxon>
        <taxon>metagenomes</taxon>
        <taxon>ecological metagenomes</taxon>
    </lineage>
</organism>
<evidence type="ECO:0000313" key="3">
    <source>
        <dbReference type="EMBL" id="SFV85796.1"/>
    </source>
</evidence>
<dbReference type="EMBL" id="FPHT01000014">
    <property type="protein sequence ID" value="SFV79766.1"/>
    <property type="molecule type" value="Genomic_DNA"/>
</dbReference>
<dbReference type="AlphaFoldDB" id="A0A1W1DW00"/>
<protein>
    <submittedName>
        <fullName evidence="3">Iojap protein</fullName>
    </submittedName>
</protein>
<dbReference type="GO" id="GO:0017148">
    <property type="term" value="P:negative regulation of translation"/>
    <property type="evidence" value="ECO:0007669"/>
    <property type="project" value="TreeGrafter"/>
</dbReference>
<sequence>MKLEKQLKVVIDTIEDLKGEDIITLKVLEQSADIEAIVIATGRSVQHVRGIANNVKIEAKRLGMKVVGIEGTETGHWVLVDLAEVVVHIMTEKTREFYKLEKLWSGSERSSE</sequence>
<dbReference type="HAMAP" id="MF_01477">
    <property type="entry name" value="Iojap_RsfS"/>
    <property type="match status" value="1"/>
</dbReference>
<dbReference type="Pfam" id="PF02410">
    <property type="entry name" value="RsfS"/>
    <property type="match status" value="1"/>
</dbReference>
<dbReference type="PANTHER" id="PTHR21043">
    <property type="entry name" value="IOJAP SUPERFAMILY ORTHOLOG"/>
    <property type="match status" value="1"/>
</dbReference>
<reference evidence="3" key="1">
    <citation type="submission" date="2016-10" db="EMBL/GenBank/DDBJ databases">
        <authorList>
            <person name="de Groot N.N."/>
        </authorList>
    </citation>
    <scope>NUCLEOTIDE SEQUENCE</scope>
</reference>
<accession>A0A1W1DW00</accession>
<dbReference type="InterPro" id="IPR004394">
    <property type="entry name" value="Iojap/RsfS/C7orf30"/>
</dbReference>
<dbReference type="EMBL" id="FPHW01000243">
    <property type="protein sequence ID" value="SFV85796.1"/>
    <property type="molecule type" value="Genomic_DNA"/>
</dbReference>
<dbReference type="SUPFAM" id="SSF81301">
    <property type="entry name" value="Nucleotidyltransferase"/>
    <property type="match status" value="1"/>
</dbReference>
<evidence type="ECO:0000256" key="1">
    <source>
        <dbReference type="ARBA" id="ARBA00010574"/>
    </source>
</evidence>
<dbReference type="GO" id="GO:0043023">
    <property type="term" value="F:ribosomal large subunit binding"/>
    <property type="evidence" value="ECO:0007669"/>
    <property type="project" value="TreeGrafter"/>
</dbReference>
<dbReference type="PANTHER" id="PTHR21043:SF0">
    <property type="entry name" value="MITOCHONDRIAL ASSEMBLY OF RIBOSOMAL LARGE SUBUNIT PROTEIN 1"/>
    <property type="match status" value="1"/>
</dbReference>
<dbReference type="Gene3D" id="3.30.460.10">
    <property type="entry name" value="Beta Polymerase, domain 2"/>
    <property type="match status" value="1"/>
</dbReference>